<gene>
    <name evidence="1" type="ORF">RW095_08300</name>
</gene>
<dbReference type="RefSeq" id="WP_317015622.1">
    <property type="nucleotide sequence ID" value="NZ_CP136511.1"/>
</dbReference>
<dbReference type="EMBL" id="CP136511">
    <property type="protein sequence ID" value="WOD13909.1"/>
    <property type="molecule type" value="Genomic_DNA"/>
</dbReference>
<proteinExistence type="predicted"/>
<name>A0ABZ0E9L0_9BURK</name>
<organism evidence="1 2">
    <name type="scientific">Paraburkholderia kirstenboschensis</name>
    <dbReference type="NCBI Taxonomy" id="1245436"/>
    <lineage>
        <taxon>Bacteria</taxon>
        <taxon>Pseudomonadati</taxon>
        <taxon>Pseudomonadota</taxon>
        <taxon>Betaproteobacteria</taxon>
        <taxon>Burkholderiales</taxon>
        <taxon>Burkholderiaceae</taxon>
        <taxon>Paraburkholderia</taxon>
    </lineage>
</organism>
<dbReference type="Proteomes" id="UP001302652">
    <property type="component" value="Chromosome 3"/>
</dbReference>
<evidence type="ECO:0000313" key="2">
    <source>
        <dbReference type="Proteomes" id="UP001302652"/>
    </source>
</evidence>
<reference evidence="1 2" key="1">
    <citation type="submission" date="2023-10" db="EMBL/GenBank/DDBJ databases">
        <title>Surface-active antibiotics is a multifunctional adaptation for post-fire microbes.</title>
        <authorList>
            <person name="Liu M.D."/>
            <person name="Du Y."/>
            <person name="Koupaei S.K."/>
            <person name="Kim N.R."/>
            <person name="Zhang W."/>
            <person name="Traxler M.F."/>
        </authorList>
    </citation>
    <scope>NUCLEOTIDE SEQUENCE [LARGE SCALE GENOMIC DNA]</scope>
    <source>
        <strain evidence="1 2">F3</strain>
    </source>
</reference>
<protein>
    <submittedName>
        <fullName evidence="1">Uncharacterized protein</fullName>
    </submittedName>
</protein>
<evidence type="ECO:0000313" key="1">
    <source>
        <dbReference type="EMBL" id="WOD13909.1"/>
    </source>
</evidence>
<sequence>MLQHFLETHIHQASDKQAFLDTNRQKLNEKDDYPTFHMAKQQSNWKRKPLTRRVKSEWAPLFVAFLAHRKMEGVTGAARFFTVGSSYEAVHGLPPPCGTLGGVHKAACRGYRPAREGDVAERTDAPLGRLPA</sequence>
<keyword evidence="2" id="KW-1185">Reference proteome</keyword>
<accession>A0ABZ0E9L0</accession>